<protein>
    <submittedName>
        <fullName evidence="2">S-layer homology domain-containing protein</fullName>
    </submittedName>
</protein>
<evidence type="ECO:0000313" key="2">
    <source>
        <dbReference type="EMBL" id="TBL75061.1"/>
    </source>
</evidence>
<feature type="domain" description="SLH" evidence="1">
    <location>
        <begin position="25"/>
        <end position="88"/>
    </location>
</feature>
<evidence type="ECO:0000259" key="1">
    <source>
        <dbReference type="PROSITE" id="PS51272"/>
    </source>
</evidence>
<accession>A0A4Q9DK53</accession>
<dbReference type="RefSeq" id="WP_131015956.1">
    <property type="nucleotide sequence ID" value="NZ_SIRE01000018.1"/>
</dbReference>
<dbReference type="EMBL" id="SIRE01000018">
    <property type="protein sequence ID" value="TBL75061.1"/>
    <property type="molecule type" value="Genomic_DNA"/>
</dbReference>
<dbReference type="OrthoDB" id="5845122at2"/>
<evidence type="ECO:0000313" key="3">
    <source>
        <dbReference type="Proteomes" id="UP000293142"/>
    </source>
</evidence>
<dbReference type="AlphaFoldDB" id="A0A4Q9DK53"/>
<organism evidence="2 3">
    <name type="scientific">Paenibacillus thalictri</name>
    <dbReference type="NCBI Taxonomy" id="2527873"/>
    <lineage>
        <taxon>Bacteria</taxon>
        <taxon>Bacillati</taxon>
        <taxon>Bacillota</taxon>
        <taxon>Bacilli</taxon>
        <taxon>Bacillales</taxon>
        <taxon>Paenibacillaceae</taxon>
        <taxon>Paenibacillus</taxon>
    </lineage>
</organism>
<comment type="caution">
    <text evidence="2">The sequence shown here is derived from an EMBL/GenBank/DDBJ whole genome shotgun (WGS) entry which is preliminary data.</text>
</comment>
<keyword evidence="3" id="KW-1185">Reference proteome</keyword>
<dbReference type="InterPro" id="IPR001119">
    <property type="entry name" value="SLH_dom"/>
</dbReference>
<dbReference type="PROSITE" id="PS51272">
    <property type="entry name" value="SLH"/>
    <property type="match status" value="1"/>
</dbReference>
<gene>
    <name evidence="2" type="ORF">EYB31_23910</name>
</gene>
<sequence length="388" mass="43376">MKKWLAIVFAAAMVTGYMVKPDSVRSAATFADIDHHWSKDSIMKAVQAKYVDGYEDGTFKPDRTVSRAEFIKLAVSALKLPIDSSPSNEWYTPYLNTAVQAGIHRYEDFNQDINGPITRQEMSRIIVRATMKELQKPEVYMDDKAFVFNAAKQGLIQGLNGGELGLGEATTRAQSVTVVDRILRKNAGERLEVDKYAVGNAELLMKKTNMFTVMPEFFGGGAITGWDPDNLFVETPDGNYRGELDQVIAIDLEDPNDPNLKLLPPIEELKWDGLGNSYPVKDFMNSYVLLIKSIVIYNKDEQIYSKNMNYLPVTFVGIGTKNLKAFNKGELNTVAQLLTDSGFLTAYLFPKKGLTTNGEIAIKTYAPARPPHPNYMKTILNVLAPRTY</sequence>
<name>A0A4Q9DK53_9BACL</name>
<proteinExistence type="predicted"/>
<dbReference type="Pfam" id="PF00395">
    <property type="entry name" value="SLH"/>
    <property type="match status" value="1"/>
</dbReference>
<dbReference type="Proteomes" id="UP000293142">
    <property type="component" value="Unassembled WGS sequence"/>
</dbReference>
<reference evidence="2 3" key="1">
    <citation type="submission" date="2019-02" db="EMBL/GenBank/DDBJ databases">
        <title>Paenibacillus sp. nov., isolated from surface-sterilized tissue of Thalictrum simplex L.</title>
        <authorList>
            <person name="Tuo L."/>
        </authorList>
    </citation>
    <scope>NUCLEOTIDE SEQUENCE [LARGE SCALE GENOMIC DNA]</scope>
    <source>
        <strain evidence="2 3">N2SHLJ1</strain>
    </source>
</reference>